<evidence type="ECO:0000256" key="1">
    <source>
        <dbReference type="SAM" id="Phobius"/>
    </source>
</evidence>
<feature type="transmembrane region" description="Helical" evidence="1">
    <location>
        <begin position="6"/>
        <end position="27"/>
    </location>
</feature>
<feature type="non-terminal residue" evidence="2">
    <location>
        <position position="84"/>
    </location>
</feature>
<keyword evidence="1" id="KW-0812">Transmembrane</keyword>
<feature type="non-terminal residue" evidence="2">
    <location>
        <position position="1"/>
    </location>
</feature>
<keyword evidence="1" id="KW-0472">Membrane</keyword>
<keyword evidence="3" id="KW-1185">Reference proteome</keyword>
<gene>
    <name evidence="2" type="ORF">KI387_007492</name>
</gene>
<proteinExistence type="predicted"/>
<dbReference type="EMBL" id="JAHRHJ020000002">
    <property type="protein sequence ID" value="KAH9327314.1"/>
    <property type="molecule type" value="Genomic_DNA"/>
</dbReference>
<keyword evidence="1" id="KW-1133">Transmembrane helix</keyword>
<sequence length="84" mass="9509">VYLTCRAYGTFLISSLRVFFLPIHLLLQLALGSQERCCILVPRILGLFYLRPDLADLHLHAWSFANNNLSLPLVLMIGGSFSFQ</sequence>
<protein>
    <submittedName>
        <fullName evidence="2">Uncharacterized protein</fullName>
    </submittedName>
</protein>
<dbReference type="Proteomes" id="UP000824469">
    <property type="component" value="Unassembled WGS sequence"/>
</dbReference>
<reference evidence="2 3" key="1">
    <citation type="journal article" date="2021" name="Nat. Plants">
        <title>The Taxus genome provides insights into paclitaxel biosynthesis.</title>
        <authorList>
            <person name="Xiong X."/>
            <person name="Gou J."/>
            <person name="Liao Q."/>
            <person name="Li Y."/>
            <person name="Zhou Q."/>
            <person name="Bi G."/>
            <person name="Li C."/>
            <person name="Du R."/>
            <person name="Wang X."/>
            <person name="Sun T."/>
            <person name="Guo L."/>
            <person name="Liang H."/>
            <person name="Lu P."/>
            <person name="Wu Y."/>
            <person name="Zhang Z."/>
            <person name="Ro D.K."/>
            <person name="Shang Y."/>
            <person name="Huang S."/>
            <person name="Yan J."/>
        </authorList>
    </citation>
    <scope>NUCLEOTIDE SEQUENCE [LARGE SCALE GENOMIC DNA]</scope>
    <source>
        <strain evidence="2">Ta-2019</strain>
    </source>
</reference>
<comment type="caution">
    <text evidence="2">The sequence shown here is derived from an EMBL/GenBank/DDBJ whole genome shotgun (WGS) entry which is preliminary data.</text>
</comment>
<dbReference type="AlphaFoldDB" id="A0AA38GRD5"/>
<accession>A0AA38GRD5</accession>
<evidence type="ECO:0000313" key="2">
    <source>
        <dbReference type="EMBL" id="KAH9327314.1"/>
    </source>
</evidence>
<evidence type="ECO:0000313" key="3">
    <source>
        <dbReference type="Proteomes" id="UP000824469"/>
    </source>
</evidence>
<organism evidence="2 3">
    <name type="scientific">Taxus chinensis</name>
    <name type="common">Chinese yew</name>
    <name type="synonym">Taxus wallichiana var. chinensis</name>
    <dbReference type="NCBI Taxonomy" id="29808"/>
    <lineage>
        <taxon>Eukaryota</taxon>
        <taxon>Viridiplantae</taxon>
        <taxon>Streptophyta</taxon>
        <taxon>Embryophyta</taxon>
        <taxon>Tracheophyta</taxon>
        <taxon>Spermatophyta</taxon>
        <taxon>Pinopsida</taxon>
        <taxon>Pinidae</taxon>
        <taxon>Conifers II</taxon>
        <taxon>Cupressales</taxon>
        <taxon>Taxaceae</taxon>
        <taxon>Taxus</taxon>
    </lineage>
</organism>
<name>A0AA38GRD5_TAXCH</name>